<dbReference type="Pfam" id="PF11074">
    <property type="entry name" value="DUF2779"/>
    <property type="match status" value="1"/>
</dbReference>
<proteinExistence type="predicted"/>
<protein>
    <submittedName>
        <fullName evidence="2">Domain of uncharacterized function(DUF2779)</fullName>
    </submittedName>
</protein>
<name>A0A449BKF1_9MOLU</name>
<keyword evidence="3" id="KW-1185">Reference proteome</keyword>
<dbReference type="KEGG" id="ahk:NCTC10172_00956"/>
<feature type="domain" description="DUF2779" evidence="1">
    <location>
        <begin position="404"/>
        <end position="548"/>
    </location>
</feature>
<evidence type="ECO:0000313" key="2">
    <source>
        <dbReference type="EMBL" id="VEU82929.1"/>
    </source>
</evidence>
<evidence type="ECO:0000313" key="3">
    <source>
        <dbReference type="Proteomes" id="UP000290909"/>
    </source>
</evidence>
<dbReference type="AlphaFoldDB" id="A0A449BKF1"/>
<organism evidence="2 3">
    <name type="scientific">Acholeplasma hippikon</name>
    <dbReference type="NCBI Taxonomy" id="264636"/>
    <lineage>
        <taxon>Bacteria</taxon>
        <taxon>Bacillati</taxon>
        <taxon>Mycoplasmatota</taxon>
        <taxon>Mollicutes</taxon>
        <taxon>Acholeplasmatales</taxon>
        <taxon>Acholeplasmataceae</taxon>
        <taxon>Acholeplasma</taxon>
    </lineage>
</organism>
<accession>A0A449BKF1</accession>
<dbReference type="Proteomes" id="UP000290909">
    <property type="component" value="Chromosome"/>
</dbReference>
<evidence type="ECO:0000259" key="1">
    <source>
        <dbReference type="Pfam" id="PF11074"/>
    </source>
</evidence>
<gene>
    <name evidence="2" type="ORF">NCTC10172_00956</name>
</gene>
<dbReference type="InterPro" id="IPR021301">
    <property type="entry name" value="DUF2779"/>
</dbReference>
<sequence>MAFFNKISKTRFMAGLNCPRFFPLFELYKKKNDATVSFKDDLSDLLDEENLFRKQELINEMFEVSDEDEIIDKIESVDPSHEIMMPYYRKIEELSSIYAKHKFNHDVIFSFETKEQKRFETEVDGYYFYCFLDGYQDLGDTVNIIESKAITSNTFFKQKFSIDKEKYAIFQPDQSGILRTRESLGLPIGGNYKEVIERIIDRNHELGSYIYDLTYQRFVIENSKQLNHKNVRYLLSVLNHTYEFDGVYENKEPNYLKDIDKNFIITLVDVTDLTEIALKKFKEDLKIVINRLDTNYYDDSLNDLCPRKGKHKCMFHDICYEKIPKENSIFTYLYGHFGFKDEKGNKHFVADLLRENKLSVLDIPYHWLDRPINRIQYNAVKTHKPYINYARINEILSKLPYPLYHLDFESFPCPLPRFKGEKPYSQSVFQFNLHIEEKNKDVHLIKDSYHYLATDHTDHRKSLVEYMLKLIKDDGTIIAWNDNFEKARLKEFANFFPEYKEKLINMVERTFDLMAVFKGNYHEIYPKWGIEKKEGVNFYHEKMQGSFSIKKVLPILVPSMNYNELDVKNGNDAMVTYAMFPYMENKEFVAKKDALITYCRQDTFAMVKILSSLRKIAEFFWKIAVVKYNI</sequence>
<dbReference type="STRING" id="1408416.GCA_000702765_00393"/>
<reference evidence="2 3" key="1">
    <citation type="submission" date="2019-01" db="EMBL/GenBank/DDBJ databases">
        <authorList>
            <consortium name="Pathogen Informatics"/>
        </authorList>
    </citation>
    <scope>NUCLEOTIDE SEQUENCE [LARGE SCALE GENOMIC DNA]</scope>
    <source>
        <strain evidence="2 3">NCTC10172</strain>
    </source>
</reference>
<dbReference type="EMBL" id="LR215050">
    <property type="protein sequence ID" value="VEU82929.1"/>
    <property type="molecule type" value="Genomic_DNA"/>
</dbReference>